<keyword evidence="2" id="KW-1133">Transmembrane helix</keyword>
<feature type="transmembrane region" description="Helical" evidence="2">
    <location>
        <begin position="362"/>
        <end position="385"/>
    </location>
</feature>
<feature type="compositionally biased region" description="Basic and acidic residues" evidence="1">
    <location>
        <begin position="166"/>
        <end position="177"/>
    </location>
</feature>
<evidence type="ECO:0000313" key="4">
    <source>
        <dbReference type="Proteomes" id="UP000823749"/>
    </source>
</evidence>
<protein>
    <submittedName>
        <fullName evidence="3">Uncharacterized protein</fullName>
    </submittedName>
</protein>
<dbReference type="EMBL" id="JACTNZ010000012">
    <property type="protein sequence ID" value="KAG5521585.1"/>
    <property type="molecule type" value="Genomic_DNA"/>
</dbReference>
<feature type="region of interest" description="Disordered" evidence="1">
    <location>
        <begin position="125"/>
        <end position="247"/>
    </location>
</feature>
<proteinExistence type="predicted"/>
<evidence type="ECO:0000256" key="1">
    <source>
        <dbReference type="SAM" id="MobiDB-lite"/>
    </source>
</evidence>
<comment type="caution">
    <text evidence="3">The sequence shown here is derived from an EMBL/GenBank/DDBJ whole genome shotgun (WGS) entry which is preliminary data.</text>
</comment>
<evidence type="ECO:0000313" key="3">
    <source>
        <dbReference type="EMBL" id="KAG5521585.1"/>
    </source>
</evidence>
<keyword evidence="2" id="KW-0812">Transmembrane</keyword>
<keyword evidence="4" id="KW-1185">Reference proteome</keyword>
<name>A0AAV6I1U2_9ERIC</name>
<dbReference type="Proteomes" id="UP000823749">
    <property type="component" value="Chromosome 12"/>
</dbReference>
<keyword evidence="2" id="KW-0472">Membrane</keyword>
<reference evidence="3" key="1">
    <citation type="submission" date="2020-08" db="EMBL/GenBank/DDBJ databases">
        <title>Plant Genome Project.</title>
        <authorList>
            <person name="Zhang R.-G."/>
        </authorList>
    </citation>
    <scope>NUCLEOTIDE SEQUENCE</scope>
    <source>
        <strain evidence="3">WSP0</strain>
        <tissue evidence="3">Leaf</tissue>
    </source>
</reference>
<accession>A0AAV6I1U2</accession>
<feature type="region of interest" description="Disordered" evidence="1">
    <location>
        <begin position="1"/>
        <end position="45"/>
    </location>
</feature>
<sequence>MKKTAEQGKNKEVLHEGESKKRKGSSDVIKGAEDPGQAKQSKKRKLLKSGPVFRYLSKEAKKKLTSFWRSTAATDSLWVGSRYETSIYADEVSHILEQEAIANSQKRVTGYLKERWQRLPIESKVRIEQDCPQQPPGDFVTDEVGSWQSQENKEVEQAEEEDCLAEDIHRKSEETSSKMKRKRGQSSSKMKGKSGENAYELRPRANVNRATMEKPGTRVTPTKRRQNQGEVQSKSKHNKKKLDGEGKQVTYRSNLQAMISWSFVQLMEDLPAMSNYNWSQAILDNLRKSVEAYPTKPKNVAGCVMLLLYWLCEKTNIIEQETQCSTVPRILKWNLPKLKKKLEGIESLDNLTNVQVKLLNDYILSSSLPFFLITIFLFLALYNWLFSFNK</sequence>
<organism evidence="3 4">
    <name type="scientific">Rhododendron griersonianum</name>
    <dbReference type="NCBI Taxonomy" id="479676"/>
    <lineage>
        <taxon>Eukaryota</taxon>
        <taxon>Viridiplantae</taxon>
        <taxon>Streptophyta</taxon>
        <taxon>Embryophyta</taxon>
        <taxon>Tracheophyta</taxon>
        <taxon>Spermatophyta</taxon>
        <taxon>Magnoliopsida</taxon>
        <taxon>eudicotyledons</taxon>
        <taxon>Gunneridae</taxon>
        <taxon>Pentapetalae</taxon>
        <taxon>asterids</taxon>
        <taxon>Ericales</taxon>
        <taxon>Ericaceae</taxon>
        <taxon>Ericoideae</taxon>
        <taxon>Rhodoreae</taxon>
        <taxon>Rhododendron</taxon>
    </lineage>
</organism>
<evidence type="ECO:0000256" key="2">
    <source>
        <dbReference type="SAM" id="Phobius"/>
    </source>
</evidence>
<dbReference type="AlphaFoldDB" id="A0AAV6I1U2"/>
<feature type="compositionally biased region" description="Basic and acidic residues" evidence="1">
    <location>
        <begin position="1"/>
        <end position="19"/>
    </location>
</feature>
<gene>
    <name evidence="3" type="ORF">RHGRI_033966</name>
</gene>